<dbReference type="EMBL" id="BLAL01000012">
    <property type="protein sequence ID" value="GES74369.1"/>
    <property type="molecule type" value="Genomic_DNA"/>
</dbReference>
<dbReference type="OrthoDB" id="2344924at2759"/>
<sequence length="79" mass="9168">METDGENNHMPIGPILGLELEGLDSEKYPLINSPIDLSVGTQFTSWEIAEYYLKKYGRQRGFMIKCYRVEFHKNGEIKK</sequence>
<name>A0A8H3KV38_9GLOM</name>
<evidence type="ECO:0008006" key="3">
    <source>
        <dbReference type="Google" id="ProtNLM"/>
    </source>
</evidence>
<gene>
    <name evidence="1" type="ORF">RCL2_000185200</name>
</gene>
<protein>
    <recommendedName>
        <fullName evidence="3">FAR1 domain-containing protein</fullName>
    </recommendedName>
</protein>
<evidence type="ECO:0000313" key="2">
    <source>
        <dbReference type="Proteomes" id="UP000615446"/>
    </source>
</evidence>
<accession>A0A8H3KV38</accession>
<dbReference type="Proteomes" id="UP000615446">
    <property type="component" value="Unassembled WGS sequence"/>
</dbReference>
<proteinExistence type="predicted"/>
<evidence type="ECO:0000313" key="1">
    <source>
        <dbReference type="EMBL" id="GES74369.1"/>
    </source>
</evidence>
<comment type="caution">
    <text evidence="1">The sequence shown here is derived from an EMBL/GenBank/DDBJ whole genome shotgun (WGS) entry which is preliminary data.</text>
</comment>
<organism evidence="1 2">
    <name type="scientific">Rhizophagus clarus</name>
    <dbReference type="NCBI Taxonomy" id="94130"/>
    <lineage>
        <taxon>Eukaryota</taxon>
        <taxon>Fungi</taxon>
        <taxon>Fungi incertae sedis</taxon>
        <taxon>Mucoromycota</taxon>
        <taxon>Glomeromycotina</taxon>
        <taxon>Glomeromycetes</taxon>
        <taxon>Glomerales</taxon>
        <taxon>Glomeraceae</taxon>
        <taxon>Rhizophagus</taxon>
    </lineage>
</organism>
<dbReference type="AlphaFoldDB" id="A0A8H3KV38"/>
<reference evidence="1" key="1">
    <citation type="submission" date="2019-10" db="EMBL/GenBank/DDBJ databases">
        <title>Conservation and host-specific expression of non-tandemly repeated heterogenous ribosome RNA gene in arbuscular mycorrhizal fungi.</title>
        <authorList>
            <person name="Maeda T."/>
            <person name="Kobayashi Y."/>
            <person name="Nakagawa T."/>
            <person name="Ezawa T."/>
            <person name="Yamaguchi K."/>
            <person name="Bino T."/>
            <person name="Nishimoto Y."/>
            <person name="Shigenobu S."/>
            <person name="Kawaguchi M."/>
        </authorList>
    </citation>
    <scope>NUCLEOTIDE SEQUENCE</scope>
    <source>
        <strain evidence="1">HR1</strain>
    </source>
</reference>